<sequence length="221" mass="24163">MRIKTGLLLLSTTLAILANTSTLKAQGTESKLSKLPIYGNISIGYGNTFFSGTLAEKETINDDRGYGRNQGNTLTTWFYVAPVRWKGLGIGTGVKGFFATPNNGGTNETYLFNYYHVGIGGKYYPFSRVFNKGFCLKSSFGIGQMTEKTKFNNTLTYEHQFAIGTTLLAGLGYSVPVFKGKSALNIDFDYEVSNRRGDVTGIGENQSFNNSHISLNIGLGF</sequence>
<keyword evidence="1" id="KW-0732">Signal</keyword>
<evidence type="ECO:0000313" key="3">
    <source>
        <dbReference type="Proteomes" id="UP000326344"/>
    </source>
</evidence>
<feature type="chain" id="PRO_5024855506" description="Outer membrane protein with beta-barrel domain" evidence="1">
    <location>
        <begin position="26"/>
        <end position="221"/>
    </location>
</feature>
<gene>
    <name evidence="2" type="ORF">F0P93_16810</name>
</gene>
<reference evidence="2 3" key="1">
    <citation type="submission" date="2019-09" db="EMBL/GenBank/DDBJ databases">
        <title>Genome Sequence of Larkinella sp MA1.</title>
        <authorList>
            <person name="Srinivasan S."/>
        </authorList>
    </citation>
    <scope>NUCLEOTIDE SEQUENCE [LARGE SCALE GENOMIC DNA]</scope>
    <source>
        <strain evidence="2 3">MA1</strain>
    </source>
</reference>
<dbReference type="Proteomes" id="UP000326344">
    <property type="component" value="Unassembled WGS sequence"/>
</dbReference>
<organism evidence="2 3">
    <name type="scientific">Larkinella humicola</name>
    <dbReference type="NCBI Taxonomy" id="2607654"/>
    <lineage>
        <taxon>Bacteria</taxon>
        <taxon>Pseudomonadati</taxon>
        <taxon>Bacteroidota</taxon>
        <taxon>Cytophagia</taxon>
        <taxon>Cytophagales</taxon>
        <taxon>Spirosomataceae</taxon>
        <taxon>Larkinella</taxon>
    </lineage>
</organism>
<dbReference type="RefSeq" id="WP_150877921.1">
    <property type="nucleotide sequence ID" value="NZ_VTWS01000004.1"/>
</dbReference>
<feature type="signal peptide" evidence="1">
    <location>
        <begin position="1"/>
        <end position="25"/>
    </location>
</feature>
<accession>A0A5N1JD40</accession>
<protein>
    <recommendedName>
        <fullName evidence="4">Outer membrane protein with beta-barrel domain</fullName>
    </recommendedName>
</protein>
<evidence type="ECO:0000313" key="2">
    <source>
        <dbReference type="EMBL" id="KAA9352847.1"/>
    </source>
</evidence>
<name>A0A5N1JD40_9BACT</name>
<evidence type="ECO:0008006" key="4">
    <source>
        <dbReference type="Google" id="ProtNLM"/>
    </source>
</evidence>
<proteinExistence type="predicted"/>
<keyword evidence="3" id="KW-1185">Reference proteome</keyword>
<dbReference type="EMBL" id="VTWS01000004">
    <property type="protein sequence ID" value="KAA9352847.1"/>
    <property type="molecule type" value="Genomic_DNA"/>
</dbReference>
<evidence type="ECO:0000256" key="1">
    <source>
        <dbReference type="SAM" id="SignalP"/>
    </source>
</evidence>
<dbReference type="AlphaFoldDB" id="A0A5N1JD40"/>
<comment type="caution">
    <text evidence="2">The sequence shown here is derived from an EMBL/GenBank/DDBJ whole genome shotgun (WGS) entry which is preliminary data.</text>
</comment>